<dbReference type="VEuPathDB" id="TriTrypDB:ECC02_006157"/>
<dbReference type="GO" id="GO:0003777">
    <property type="term" value="F:microtubule motor activity"/>
    <property type="evidence" value="ECO:0007669"/>
    <property type="project" value="InterPro"/>
</dbReference>
<dbReference type="GO" id="GO:0005524">
    <property type="term" value="F:ATP binding"/>
    <property type="evidence" value="ECO:0007669"/>
    <property type="project" value="InterPro"/>
</dbReference>
<dbReference type="AlphaFoldDB" id="A0A2V2USV6"/>
<dbReference type="SMART" id="SM00698">
    <property type="entry name" value="MORN"/>
    <property type="match status" value="7"/>
</dbReference>
<dbReference type="VEuPathDB" id="TriTrypDB:C4B63_92g106"/>
<accession>A0A2V2USV6</accession>
<evidence type="ECO:0000256" key="1">
    <source>
        <dbReference type="ARBA" id="ARBA00022737"/>
    </source>
</evidence>
<evidence type="ECO:0000313" key="5">
    <source>
        <dbReference type="Proteomes" id="UP000246121"/>
    </source>
</evidence>
<proteinExistence type="predicted"/>
<dbReference type="GO" id="GO:0016301">
    <property type="term" value="F:kinase activity"/>
    <property type="evidence" value="ECO:0007669"/>
    <property type="project" value="UniProtKB-KW"/>
</dbReference>
<dbReference type="VEuPathDB" id="TriTrypDB:C3747_49g209"/>
<keyword evidence="1" id="KW-0677">Repeat</keyword>
<feature type="coiled-coil region" evidence="2">
    <location>
        <begin position="257"/>
        <end position="284"/>
    </location>
</feature>
<dbReference type="VEuPathDB" id="TriTrypDB:TcCLB.508387.160"/>
<dbReference type="InterPro" id="IPR003409">
    <property type="entry name" value="MORN"/>
</dbReference>
<dbReference type="SUPFAM" id="SSF52540">
    <property type="entry name" value="P-loop containing nucleoside triphosphate hydrolases"/>
    <property type="match status" value="1"/>
</dbReference>
<dbReference type="VEuPathDB" id="TriTrypDB:Tc_MARK_1572"/>
<dbReference type="VEuPathDB" id="TriTrypDB:TCDM_10940"/>
<dbReference type="Gene3D" id="3.40.850.10">
    <property type="entry name" value="Kinesin motor domain"/>
    <property type="match status" value="1"/>
</dbReference>
<dbReference type="EMBL" id="PRFA01000092">
    <property type="protein sequence ID" value="PWU87417.1"/>
    <property type="molecule type" value="Genomic_DNA"/>
</dbReference>
<dbReference type="VEuPathDB" id="TriTrypDB:TcG_09372"/>
<comment type="caution">
    <text evidence="4">The sequence shown here is derived from an EMBL/GenBank/DDBJ whole genome shotgun (WGS) entry which is preliminary data.</text>
</comment>
<dbReference type="InterPro" id="IPR001752">
    <property type="entry name" value="Kinesin_motor_dom"/>
</dbReference>
<dbReference type="VEuPathDB" id="TriTrypDB:TCSYLVIO_002859"/>
<dbReference type="Pfam" id="PF02493">
    <property type="entry name" value="MORN"/>
    <property type="match status" value="7"/>
</dbReference>
<dbReference type="Proteomes" id="UP000246121">
    <property type="component" value="Unassembled WGS sequence"/>
</dbReference>
<dbReference type="SMART" id="SM00129">
    <property type="entry name" value="KISc"/>
    <property type="match status" value="1"/>
</dbReference>
<dbReference type="VEuPathDB" id="TriTrypDB:BCY84_12371"/>
<dbReference type="VEuPathDB" id="TriTrypDB:TCDM_10939"/>
<evidence type="ECO:0000259" key="3">
    <source>
        <dbReference type="SMART" id="SM00129"/>
    </source>
</evidence>
<feature type="coiled-coil region" evidence="2">
    <location>
        <begin position="607"/>
        <end position="673"/>
    </location>
</feature>
<dbReference type="VEuPathDB" id="TriTrypDB:TcYC6_0104740"/>
<dbReference type="InterPro" id="IPR036961">
    <property type="entry name" value="Kinesin_motor_dom_sf"/>
</dbReference>
<dbReference type="VEuPathDB" id="TriTrypDB:TcCL_Unassigned00636"/>
<dbReference type="PANTHER" id="PTHR23084">
    <property type="entry name" value="PHOSPHATIDYLINOSITOL-4-PHOSPHATE 5-KINASE RELATED"/>
    <property type="match status" value="1"/>
</dbReference>
<dbReference type="SUPFAM" id="SSF82185">
    <property type="entry name" value="Histone H3 K4-specific methyltransferase SET7/9 N-terminal domain"/>
    <property type="match status" value="2"/>
</dbReference>
<keyword evidence="4" id="KW-0808">Transferase</keyword>
<dbReference type="VEuPathDB" id="TriTrypDB:TcBrA4_0039930"/>
<dbReference type="Gene3D" id="2.20.110.10">
    <property type="entry name" value="Histone H3 K4-specific methyltransferase SET7/9 N-terminal domain"/>
    <property type="match status" value="3"/>
</dbReference>
<evidence type="ECO:0000256" key="2">
    <source>
        <dbReference type="SAM" id="Coils"/>
    </source>
</evidence>
<gene>
    <name evidence="4" type="ORF">C4B63_92g106</name>
</gene>
<dbReference type="GO" id="GO:0008017">
    <property type="term" value="F:microtubule binding"/>
    <property type="evidence" value="ECO:0007669"/>
    <property type="project" value="InterPro"/>
</dbReference>
<dbReference type="InterPro" id="IPR027417">
    <property type="entry name" value="P-loop_NTPase"/>
</dbReference>
<organism evidence="4 5">
    <name type="scientific">Trypanosoma cruzi</name>
    <dbReference type="NCBI Taxonomy" id="5693"/>
    <lineage>
        <taxon>Eukaryota</taxon>
        <taxon>Discoba</taxon>
        <taxon>Euglenozoa</taxon>
        <taxon>Kinetoplastea</taxon>
        <taxon>Metakinetoplastina</taxon>
        <taxon>Trypanosomatida</taxon>
        <taxon>Trypanosomatidae</taxon>
        <taxon>Trypanosoma</taxon>
        <taxon>Schizotrypanum</taxon>
    </lineage>
</organism>
<keyword evidence="4" id="KW-0418">Kinase</keyword>
<dbReference type="GO" id="GO:0007018">
    <property type="term" value="P:microtubule-based movement"/>
    <property type="evidence" value="ECO:0007669"/>
    <property type="project" value="InterPro"/>
</dbReference>
<feature type="coiled-coil region" evidence="2">
    <location>
        <begin position="515"/>
        <end position="579"/>
    </location>
</feature>
<dbReference type="Pfam" id="PF00225">
    <property type="entry name" value="Kinesin"/>
    <property type="match status" value="1"/>
</dbReference>
<dbReference type="PANTHER" id="PTHR23084:SF263">
    <property type="entry name" value="MORN REPEAT-CONTAINING PROTEIN 1"/>
    <property type="match status" value="1"/>
</dbReference>
<evidence type="ECO:0000313" key="4">
    <source>
        <dbReference type="EMBL" id="PWU87417.1"/>
    </source>
</evidence>
<dbReference type="VEuPathDB" id="TriTrypDB:TcCLB.509707.29"/>
<feature type="domain" description="Kinesin motor" evidence="3">
    <location>
        <begin position="706"/>
        <end position="1013"/>
    </location>
</feature>
<sequence length="1048" mass="117567">MLDDIETMNLLKFTSSEEMTISMDSNKAVGAEDKVELQFPGGSKYIGSMRNGCLSGYGSYYYASTGDKYDGHWKAGMKHGCGTYYYASGDRYVGSWYMGKKHYRGIYTFSNGDEYNGFWKYDKIHGYGVFTIQSNGNRYEGHWKETYRHGHGVFYHGNGDIYDGNWVRGKEEGLGILIKSTGNAYCGEWKNGEMDGKGVLRDQQFLFAVEYAKDHLVSQVPILEGKKLQEEWSRAYDHYVTFMGKYQRHGDKDAIEKDELRRALEKLKIESAMWQRRYEELRGERSTAKRRSSSVPGDEGKRLLLPNILKVPSVKAKLRPGVAAEGATRVSSLTRASFKIADEAPATQGMTNVRRKEISPVLPKADVDGVGCNGKEVRHVGMKKGCRATSSRSSETATPKKRNVELMEKDRELDVEHHTAMAWEKDQLKRTIPSNIVKQEETGQQCAEATVSEGEASGEAKNFRDFGQQFETTVAERTGYDDSCGPEQNQAQSVGNLNKRLEEVNRMNAELNLCCDALGRKLNEQRDRYQKLVNKTTATGDGELLEVLKTDVQRLESQLKNAEEELRTQKAEIDSRGTRCIELESMLLNIARKRTTDPSILHSLSKKMDLARSLQESNAELARLLEESNMKLEIIMSENKNAEEQRHSAEDSASTLGKELRRVRKELRKEQHKSKRILADRESVVAELHDADIKLVGAECALKALQGYLTITIRVHGCKEGYSVPCIRINERDSSQIVLSDESTTQMHQFDICIDEETSLDVIFREVCRNMFTVTMGFHVAYVTLGASYTGKTVIFDTFVPLAINTLCNHSQRFPVDKYALTYKVGALAIGACGAIDCETGSTVTEIRRDAYGFTVPIGVTFVETTGADILSTVERLRKRKPRDLRCHIWIQIQCVILHRVRQTSTVGRLTLVDFCGPGPLPKQKEDVASARFANRSFGHILAVLESLQESQGVVQYNKSLETALLSDVLGGNAMTTIFGTLSSAVESVSESRQTLRALTMASKVVNRPILPRFVSSDELRWREVVAATSSAEVASPCLLEVDELRDM</sequence>
<keyword evidence="2" id="KW-0175">Coiled coil</keyword>
<protein>
    <submittedName>
        <fullName evidence="4">Phosphatidylinositol-4-phosphate 5-kinase-like protein</fullName>
    </submittedName>
</protein>
<reference evidence="4 5" key="1">
    <citation type="journal article" date="2018" name="Microb. Genom.">
        <title>Expanding an expanded genome: long-read sequencing of Trypanosoma cruzi.</title>
        <authorList>
            <person name="Berna L."/>
            <person name="Rodriguez M."/>
            <person name="Chiribao M.L."/>
            <person name="Parodi-Talice A."/>
            <person name="Pita S."/>
            <person name="Rijo G."/>
            <person name="Alvarez-Valin F."/>
            <person name="Robello C."/>
        </authorList>
    </citation>
    <scope>NUCLEOTIDE SEQUENCE [LARGE SCALE GENOMIC DNA]</scope>
    <source>
        <strain evidence="4 5">Dm28c</strain>
    </source>
</reference>
<dbReference type="VEuPathDB" id="TriTrypDB:TcCLB.508065.50"/>
<name>A0A2V2USV6_TRYCR</name>